<proteinExistence type="predicted"/>
<dbReference type="RefSeq" id="WP_210848427.1">
    <property type="nucleotide sequence ID" value="NZ_JAGKLY010000003.1"/>
</dbReference>
<name>A0A8I2DAQ6_9GAMM</name>
<comment type="caution">
    <text evidence="1">The sequence shown here is derived from an EMBL/GenBank/DDBJ whole genome shotgun (WGS) entry which is preliminary data.</text>
</comment>
<dbReference type="Proteomes" id="UP000674270">
    <property type="component" value="Unassembled WGS sequence"/>
</dbReference>
<organism evidence="1 2">
    <name type="scientific">Providencia huaxiensis</name>
    <dbReference type="NCBI Taxonomy" id="2027290"/>
    <lineage>
        <taxon>Bacteria</taxon>
        <taxon>Pseudomonadati</taxon>
        <taxon>Pseudomonadota</taxon>
        <taxon>Gammaproteobacteria</taxon>
        <taxon>Enterobacterales</taxon>
        <taxon>Morganellaceae</taxon>
        <taxon>Providencia</taxon>
    </lineage>
</organism>
<evidence type="ECO:0000313" key="1">
    <source>
        <dbReference type="EMBL" id="MBQ0268581.1"/>
    </source>
</evidence>
<sequence length="138" mass="15833">MSDSKMPSSDEILKGYAEMINQPDPRLYDALATVHGNHSTPITVSVSGVIYSGIMVSERVWLEENLKLIQKTDFEYKQSHVDYYNDLISEYDANPHRPAIALHMKDVKIISHPTADMPIFLWRIRIDRVDAFNIGRMP</sequence>
<gene>
    <name evidence="1" type="ORF">J7T18_09750</name>
</gene>
<reference evidence="1" key="1">
    <citation type="submission" date="2021-03" db="EMBL/GenBank/DDBJ databases">
        <authorList>
            <person name="Stanton E."/>
        </authorList>
    </citation>
    <scope>NUCLEOTIDE SEQUENCE</scope>
    <source>
        <strain evidence="1">2020EL-00113</strain>
    </source>
</reference>
<protein>
    <submittedName>
        <fullName evidence="1">Uncharacterized protein</fullName>
    </submittedName>
</protein>
<dbReference type="EMBL" id="JAGKLY010000003">
    <property type="protein sequence ID" value="MBQ0268581.1"/>
    <property type="molecule type" value="Genomic_DNA"/>
</dbReference>
<evidence type="ECO:0000313" key="2">
    <source>
        <dbReference type="Proteomes" id="UP000674270"/>
    </source>
</evidence>
<accession>A0A8I2DAQ6</accession>
<dbReference type="AlphaFoldDB" id="A0A8I2DAQ6"/>